<evidence type="ECO:0000313" key="2">
    <source>
        <dbReference type="Proteomes" id="UP000285301"/>
    </source>
</evidence>
<dbReference type="STRING" id="1965070.A0A443QAT8"/>
<reference evidence="1 2" key="1">
    <citation type="journal article" date="2018" name="Gigascience">
        <title>Genomes of trombidid mites reveal novel predicted allergens and laterally-transferred genes associated with secondary metabolism.</title>
        <authorList>
            <person name="Dong X."/>
            <person name="Chaisiri K."/>
            <person name="Xia D."/>
            <person name="Armstrong S.D."/>
            <person name="Fang Y."/>
            <person name="Donnelly M.J."/>
            <person name="Kadowaki T."/>
            <person name="McGarry J.W."/>
            <person name="Darby A.C."/>
            <person name="Makepeace B.L."/>
        </authorList>
    </citation>
    <scope>NUCLEOTIDE SEQUENCE [LARGE SCALE GENOMIC DNA]</scope>
    <source>
        <strain evidence="1">UoL-WK</strain>
    </source>
</reference>
<gene>
    <name evidence="1" type="ORF">B4U79_02649</name>
</gene>
<organism evidence="1 2">
    <name type="scientific">Dinothrombium tinctorium</name>
    <dbReference type="NCBI Taxonomy" id="1965070"/>
    <lineage>
        <taxon>Eukaryota</taxon>
        <taxon>Metazoa</taxon>
        <taxon>Ecdysozoa</taxon>
        <taxon>Arthropoda</taxon>
        <taxon>Chelicerata</taxon>
        <taxon>Arachnida</taxon>
        <taxon>Acari</taxon>
        <taxon>Acariformes</taxon>
        <taxon>Trombidiformes</taxon>
        <taxon>Prostigmata</taxon>
        <taxon>Anystina</taxon>
        <taxon>Parasitengona</taxon>
        <taxon>Trombidioidea</taxon>
        <taxon>Trombidiidae</taxon>
        <taxon>Dinothrombium</taxon>
    </lineage>
</organism>
<dbReference type="Proteomes" id="UP000285301">
    <property type="component" value="Unassembled WGS sequence"/>
</dbReference>
<name>A0A443QAT8_9ACAR</name>
<dbReference type="OrthoDB" id="204305at2759"/>
<keyword evidence="2" id="KW-1185">Reference proteome</keyword>
<evidence type="ECO:0000313" key="1">
    <source>
        <dbReference type="EMBL" id="RWS00155.1"/>
    </source>
</evidence>
<dbReference type="EMBL" id="NCKU01012204">
    <property type="protein sequence ID" value="RWS00155.1"/>
    <property type="molecule type" value="Genomic_DNA"/>
</dbReference>
<feature type="non-terminal residue" evidence="1">
    <location>
        <position position="1"/>
    </location>
</feature>
<comment type="caution">
    <text evidence="1">The sequence shown here is derived from an EMBL/GenBank/DDBJ whole genome shotgun (WGS) entry which is preliminary data.</text>
</comment>
<accession>A0A443QAT8</accession>
<dbReference type="AlphaFoldDB" id="A0A443QAT8"/>
<proteinExistence type="predicted"/>
<dbReference type="GO" id="GO:0016757">
    <property type="term" value="F:glycosyltransferase activity"/>
    <property type="evidence" value="ECO:0007669"/>
    <property type="project" value="UniProtKB-KW"/>
</dbReference>
<sequence length="349" mass="40564">NQDISFRFSLPLDLKYLRKTSQKQECDDYEQLKLYPSIFGFQSCQFYAVGGEPDFEKIALCNSTGIIKSAIFLNDDKFGLLECFQENDFKFTCHPRTKLHTVCACNYECEHFSVANNLPITSQKKSRKVISFSLYGNNSDYYCGALRQVRLAKLFLPEWSSRIYVNSSVPLDVIRLLENEAEVIRIPDASPLINSGMFWRFLVADDDQIDAYCIRDTDSVFSYREADAIQQWLESGKSFHSIRDHPYHDIHMLGGLWCGRKRIPEMMKIILSFAKRDKRQNDQQFLNSKIWPKIRSDVLIHDSFPKKHPDKQISKPFRIERIGCEFIGVAIVSTYDIAIPNQLLRSYLN</sequence>
<protein>
    <submittedName>
        <fullName evidence="1">Udp-n-acetylglucosamine--peptide n-acetylglucosaminyltransferase-like protein</fullName>
    </submittedName>
</protein>
<keyword evidence="1" id="KW-0808">Transferase</keyword>
<keyword evidence="1" id="KW-0328">Glycosyltransferase</keyword>
<feature type="non-terminal residue" evidence="1">
    <location>
        <position position="349"/>
    </location>
</feature>